<evidence type="ECO:0000313" key="1">
    <source>
        <dbReference type="EMBL" id="PNP60631.1"/>
    </source>
</evidence>
<dbReference type="Proteomes" id="UP000236664">
    <property type="component" value="Unassembled WGS sequence"/>
</dbReference>
<keyword evidence="2" id="KW-1185">Reference proteome</keyword>
<protein>
    <submittedName>
        <fullName evidence="1">Uncharacterized protein</fullName>
    </submittedName>
</protein>
<accession>A0A2K0US73</accession>
<comment type="caution">
    <text evidence="1">The sequence shown here is derived from an EMBL/GenBank/DDBJ whole genome shotgun (WGS) entry which is preliminary data.</text>
</comment>
<proteinExistence type="predicted"/>
<sequence length="68" mass="7317">MQQMPPDRPYNDFEDMSSTIRGAFEATSTNGAGTTIADDIFISIILAGGRSFKTNVFGIIGSGRVSER</sequence>
<dbReference type="AlphaFoldDB" id="A0A2K0US73"/>
<dbReference type="EMBL" id="MTQA01000370">
    <property type="protein sequence ID" value="PNP60631.1"/>
    <property type="molecule type" value="Genomic_DNA"/>
</dbReference>
<reference evidence="1 2" key="1">
    <citation type="submission" date="2017-06" db="EMBL/GenBank/DDBJ databases">
        <title>Genome of Fusarium nygamai isolate CS10214.</title>
        <authorList>
            <person name="Gardiner D.M."/>
            <person name="Obanor F."/>
            <person name="Kazan K."/>
        </authorList>
    </citation>
    <scope>NUCLEOTIDE SEQUENCE [LARGE SCALE GENOMIC DNA]</scope>
    <source>
        <strain evidence="1 2">CS10214</strain>
    </source>
</reference>
<organism evidence="1 2">
    <name type="scientific">Gibberella nygamai</name>
    <name type="common">Bean root rot disease fungus</name>
    <name type="synonym">Fusarium nygamai</name>
    <dbReference type="NCBI Taxonomy" id="42673"/>
    <lineage>
        <taxon>Eukaryota</taxon>
        <taxon>Fungi</taxon>
        <taxon>Dikarya</taxon>
        <taxon>Ascomycota</taxon>
        <taxon>Pezizomycotina</taxon>
        <taxon>Sordariomycetes</taxon>
        <taxon>Hypocreomycetidae</taxon>
        <taxon>Hypocreales</taxon>
        <taxon>Nectriaceae</taxon>
        <taxon>Fusarium</taxon>
        <taxon>Fusarium fujikuroi species complex</taxon>
    </lineage>
</organism>
<gene>
    <name evidence="1" type="ORF">FNYG_14634</name>
</gene>
<name>A0A2K0US73_GIBNY</name>
<evidence type="ECO:0000313" key="2">
    <source>
        <dbReference type="Proteomes" id="UP000236664"/>
    </source>
</evidence>